<dbReference type="Ensembl" id="ENSLLET00000027212.1">
    <property type="protein sequence ID" value="ENSLLEP00000026208.1"/>
    <property type="gene ID" value="ENSLLEG00000016636.1"/>
</dbReference>
<dbReference type="Pfam" id="PF05835">
    <property type="entry name" value="Synaphin"/>
    <property type="match status" value="1"/>
</dbReference>
<dbReference type="AlphaFoldDB" id="A0A8C5WB91"/>
<evidence type="ECO:0000256" key="6">
    <source>
        <dbReference type="ARBA" id="ARBA00034103"/>
    </source>
</evidence>
<proteinExistence type="inferred from homology"/>
<evidence type="ECO:0000256" key="1">
    <source>
        <dbReference type="ARBA" id="ARBA00005396"/>
    </source>
</evidence>
<name>A0A8C5WB91_9ANUR</name>
<dbReference type="Proteomes" id="UP000694569">
    <property type="component" value="Unplaced"/>
</dbReference>
<protein>
    <submittedName>
        <fullName evidence="7">Uncharacterized protein</fullName>
    </submittedName>
</protein>
<reference evidence="7" key="2">
    <citation type="submission" date="2025-09" db="UniProtKB">
        <authorList>
            <consortium name="Ensembl"/>
        </authorList>
    </citation>
    <scope>IDENTIFICATION</scope>
</reference>
<comment type="similarity">
    <text evidence="1">Belongs to the complexin/synaphin family.</text>
</comment>
<evidence type="ECO:0000313" key="8">
    <source>
        <dbReference type="Proteomes" id="UP000694569"/>
    </source>
</evidence>
<comment type="subcellular location">
    <subcellularLocation>
        <location evidence="6">Synapse</location>
    </subcellularLocation>
</comment>
<keyword evidence="2" id="KW-0813">Transport</keyword>
<evidence type="ECO:0000313" key="7">
    <source>
        <dbReference type="Ensembl" id="ENSLLEP00000026208.1"/>
    </source>
</evidence>
<dbReference type="OrthoDB" id="8955697at2759"/>
<accession>A0A8C5WB91</accession>
<keyword evidence="5" id="KW-0770">Synapse</keyword>
<dbReference type="GO" id="GO:0045202">
    <property type="term" value="C:synapse"/>
    <property type="evidence" value="ECO:0007669"/>
    <property type="project" value="UniProtKB-SubCell"/>
</dbReference>
<reference evidence="7" key="1">
    <citation type="submission" date="2025-08" db="UniProtKB">
        <authorList>
            <consortium name="Ensembl"/>
        </authorList>
    </citation>
    <scope>IDENTIFICATION</scope>
</reference>
<keyword evidence="3" id="KW-0268">Exocytosis</keyword>
<dbReference type="GO" id="GO:0006887">
    <property type="term" value="P:exocytosis"/>
    <property type="evidence" value="ECO:0007669"/>
    <property type="project" value="UniProtKB-KW"/>
</dbReference>
<evidence type="ECO:0000256" key="4">
    <source>
        <dbReference type="ARBA" id="ARBA00022775"/>
    </source>
</evidence>
<keyword evidence="4" id="KW-0532">Neurotransmitter transport</keyword>
<keyword evidence="8" id="KW-1185">Reference proteome</keyword>
<evidence type="ECO:0000256" key="3">
    <source>
        <dbReference type="ARBA" id="ARBA00022483"/>
    </source>
</evidence>
<dbReference type="InterPro" id="IPR008849">
    <property type="entry name" value="Synaphin"/>
</dbReference>
<sequence length="155" mass="18306">MASLAKSLFEGPVKSISCCTSAGFQQEHNTTREIPRGMNVMRRWSSEDQYQRRSQPETRRNSFYAQQRAERAAMREHFRGKYNLERVGSSWLRVFIMSCPDRLLTYDCLLTEPERRASRQDSWKQHPNVQRGSWYGESQGAFFRERLHPWLPALS</sequence>
<organism evidence="7 8">
    <name type="scientific">Leptobrachium leishanense</name>
    <name type="common">Leishan spiny toad</name>
    <dbReference type="NCBI Taxonomy" id="445787"/>
    <lineage>
        <taxon>Eukaryota</taxon>
        <taxon>Metazoa</taxon>
        <taxon>Chordata</taxon>
        <taxon>Craniata</taxon>
        <taxon>Vertebrata</taxon>
        <taxon>Euteleostomi</taxon>
        <taxon>Amphibia</taxon>
        <taxon>Batrachia</taxon>
        <taxon>Anura</taxon>
        <taxon>Pelobatoidea</taxon>
        <taxon>Megophryidae</taxon>
        <taxon>Leptobrachium</taxon>
    </lineage>
</organism>
<dbReference type="GO" id="GO:0019905">
    <property type="term" value="F:syntaxin binding"/>
    <property type="evidence" value="ECO:0007669"/>
    <property type="project" value="InterPro"/>
</dbReference>
<evidence type="ECO:0000256" key="5">
    <source>
        <dbReference type="ARBA" id="ARBA00023018"/>
    </source>
</evidence>
<evidence type="ECO:0000256" key="2">
    <source>
        <dbReference type="ARBA" id="ARBA00022448"/>
    </source>
</evidence>
<dbReference type="GO" id="GO:0006836">
    <property type="term" value="P:neurotransmitter transport"/>
    <property type="evidence" value="ECO:0007669"/>
    <property type="project" value="UniProtKB-KW"/>
</dbReference>